<keyword evidence="10" id="KW-0573">Peptidoglycan synthesis</keyword>
<evidence type="ECO:0000256" key="11">
    <source>
        <dbReference type="ARBA" id="ARBA00023316"/>
    </source>
</evidence>
<dbReference type="SMART" id="SM00936">
    <property type="entry name" value="PBP5_C"/>
    <property type="match status" value="1"/>
</dbReference>
<feature type="signal peptide" evidence="16">
    <location>
        <begin position="1"/>
        <end position="16"/>
    </location>
</feature>
<dbReference type="InterPro" id="IPR037167">
    <property type="entry name" value="Peptidase_S11_C_sf"/>
</dbReference>
<accession>A0A8J3ELG1</accession>
<keyword evidence="7 16" id="KW-0732">Signal</keyword>
<evidence type="ECO:0000256" key="3">
    <source>
        <dbReference type="ARBA" id="ARBA00007164"/>
    </source>
</evidence>
<keyword evidence="5 18" id="KW-0121">Carboxypeptidase</keyword>
<keyword evidence="19" id="KW-1185">Reference proteome</keyword>
<name>A0A8J3ELG1_9BACL</name>
<evidence type="ECO:0000256" key="14">
    <source>
        <dbReference type="PIRSR" id="PIRSR618044-2"/>
    </source>
</evidence>
<keyword evidence="9" id="KW-0133">Cell shape</keyword>
<evidence type="ECO:0000259" key="17">
    <source>
        <dbReference type="SMART" id="SM00936"/>
    </source>
</evidence>
<dbReference type="Pfam" id="PF00768">
    <property type="entry name" value="Peptidase_S11"/>
    <property type="match status" value="1"/>
</dbReference>
<evidence type="ECO:0000256" key="10">
    <source>
        <dbReference type="ARBA" id="ARBA00022984"/>
    </source>
</evidence>
<reference evidence="18" key="2">
    <citation type="submission" date="2020-09" db="EMBL/GenBank/DDBJ databases">
        <authorList>
            <person name="Sun Q."/>
            <person name="Zhou Y."/>
        </authorList>
    </citation>
    <scope>NUCLEOTIDE SEQUENCE</scope>
    <source>
        <strain evidence="18">CGMCC 1.12777</strain>
    </source>
</reference>
<evidence type="ECO:0000256" key="8">
    <source>
        <dbReference type="ARBA" id="ARBA00022801"/>
    </source>
</evidence>
<dbReference type="EMBL" id="BMFV01000007">
    <property type="protein sequence ID" value="GGH79232.1"/>
    <property type="molecule type" value="Genomic_DNA"/>
</dbReference>
<evidence type="ECO:0000256" key="2">
    <source>
        <dbReference type="ARBA" id="ARBA00004752"/>
    </source>
</evidence>
<dbReference type="PANTHER" id="PTHR21581:SF6">
    <property type="entry name" value="TRAFFICKING PROTEIN PARTICLE COMPLEX SUBUNIT 12"/>
    <property type="match status" value="1"/>
</dbReference>
<protein>
    <recommendedName>
        <fullName evidence="4">serine-type D-Ala-D-Ala carboxypeptidase</fullName>
        <ecNumber evidence="4">3.4.16.4</ecNumber>
    </recommendedName>
</protein>
<dbReference type="InterPro" id="IPR018044">
    <property type="entry name" value="Peptidase_S11"/>
</dbReference>
<dbReference type="Gene3D" id="2.60.410.10">
    <property type="entry name" value="D-Ala-D-Ala carboxypeptidase, C-terminal domain"/>
    <property type="match status" value="1"/>
</dbReference>
<feature type="active site" description="Acyl-ester intermediate" evidence="13">
    <location>
        <position position="65"/>
    </location>
</feature>
<evidence type="ECO:0000256" key="9">
    <source>
        <dbReference type="ARBA" id="ARBA00022960"/>
    </source>
</evidence>
<dbReference type="SUPFAM" id="SSF56601">
    <property type="entry name" value="beta-lactamase/transpeptidase-like"/>
    <property type="match status" value="1"/>
</dbReference>
<keyword evidence="6" id="KW-0645">Protease</keyword>
<evidence type="ECO:0000313" key="18">
    <source>
        <dbReference type="EMBL" id="GGH79232.1"/>
    </source>
</evidence>
<dbReference type="GO" id="GO:0009252">
    <property type="term" value="P:peptidoglycan biosynthetic process"/>
    <property type="evidence" value="ECO:0007669"/>
    <property type="project" value="UniProtKB-UniPathway"/>
</dbReference>
<proteinExistence type="inferred from homology"/>
<reference evidence="18" key="1">
    <citation type="journal article" date="2014" name="Int. J. Syst. Evol. Microbiol.">
        <title>Complete genome sequence of Corynebacterium casei LMG S-19264T (=DSM 44701T), isolated from a smear-ripened cheese.</title>
        <authorList>
            <consortium name="US DOE Joint Genome Institute (JGI-PGF)"/>
            <person name="Walter F."/>
            <person name="Albersmeier A."/>
            <person name="Kalinowski J."/>
            <person name="Ruckert C."/>
        </authorList>
    </citation>
    <scope>NUCLEOTIDE SEQUENCE</scope>
    <source>
        <strain evidence="18">CGMCC 1.12777</strain>
    </source>
</reference>
<organism evidence="18 19">
    <name type="scientific">Pullulanibacillus pueri</name>
    <dbReference type="NCBI Taxonomy" id="1437324"/>
    <lineage>
        <taxon>Bacteria</taxon>
        <taxon>Bacillati</taxon>
        <taxon>Bacillota</taxon>
        <taxon>Bacilli</taxon>
        <taxon>Bacillales</taxon>
        <taxon>Sporolactobacillaceae</taxon>
        <taxon>Pullulanibacillus</taxon>
    </lineage>
</organism>
<dbReference type="InterPro" id="IPR012907">
    <property type="entry name" value="Peptidase_S11_C"/>
</dbReference>
<comment type="caution">
    <text evidence="18">The sequence shown here is derived from an EMBL/GenBank/DDBJ whole genome shotgun (WGS) entry which is preliminary data.</text>
</comment>
<dbReference type="Gene3D" id="3.40.710.10">
    <property type="entry name" value="DD-peptidase/beta-lactamase superfamily"/>
    <property type="match status" value="1"/>
</dbReference>
<keyword evidence="8" id="KW-0378">Hydrolase</keyword>
<evidence type="ECO:0000256" key="12">
    <source>
        <dbReference type="ARBA" id="ARBA00034000"/>
    </source>
</evidence>
<dbReference type="AlphaFoldDB" id="A0A8J3ELG1"/>
<comment type="catalytic activity">
    <reaction evidence="12">
        <text>Preferential cleavage: (Ac)2-L-Lys-D-Ala-|-D-Ala. Also transpeptidation of peptidyl-alanyl moieties that are N-acyl substituents of D-alanine.</text>
        <dbReference type="EC" id="3.4.16.4"/>
    </reaction>
</comment>
<evidence type="ECO:0000256" key="4">
    <source>
        <dbReference type="ARBA" id="ARBA00012448"/>
    </source>
</evidence>
<dbReference type="GO" id="GO:0006508">
    <property type="term" value="P:proteolysis"/>
    <property type="evidence" value="ECO:0007669"/>
    <property type="project" value="UniProtKB-KW"/>
</dbReference>
<feature type="active site" description="Proton acceptor" evidence="13">
    <location>
        <position position="68"/>
    </location>
</feature>
<evidence type="ECO:0000256" key="16">
    <source>
        <dbReference type="SAM" id="SignalP"/>
    </source>
</evidence>
<evidence type="ECO:0000256" key="6">
    <source>
        <dbReference type="ARBA" id="ARBA00022670"/>
    </source>
</evidence>
<evidence type="ECO:0000256" key="13">
    <source>
        <dbReference type="PIRSR" id="PIRSR618044-1"/>
    </source>
</evidence>
<dbReference type="RefSeq" id="WP_188496668.1">
    <property type="nucleotide sequence ID" value="NZ_BMFV01000007.1"/>
</dbReference>
<dbReference type="SUPFAM" id="SSF69189">
    <property type="entry name" value="Penicillin-binding protein associated domain"/>
    <property type="match status" value="1"/>
</dbReference>
<gene>
    <name evidence="18" type="primary">dacF</name>
    <name evidence="18" type="ORF">GCM10007096_13860</name>
</gene>
<dbReference type="InterPro" id="IPR001967">
    <property type="entry name" value="Peptidase_S11_N"/>
</dbReference>
<dbReference type="GO" id="GO:0009002">
    <property type="term" value="F:serine-type D-Ala-D-Ala carboxypeptidase activity"/>
    <property type="evidence" value="ECO:0007669"/>
    <property type="project" value="UniProtKB-EC"/>
</dbReference>
<dbReference type="EC" id="3.4.16.4" evidence="4"/>
<comment type="function">
    <text evidence="1">Removes C-terminal D-alanyl residues from sugar-peptide cell wall precursors.</text>
</comment>
<dbReference type="GO" id="GO:0071555">
    <property type="term" value="P:cell wall organization"/>
    <property type="evidence" value="ECO:0007669"/>
    <property type="project" value="UniProtKB-KW"/>
</dbReference>
<evidence type="ECO:0000256" key="5">
    <source>
        <dbReference type="ARBA" id="ARBA00022645"/>
    </source>
</evidence>
<dbReference type="InterPro" id="IPR015956">
    <property type="entry name" value="Peniciliin-bd_prot_C_sf"/>
</dbReference>
<evidence type="ECO:0000256" key="1">
    <source>
        <dbReference type="ARBA" id="ARBA00003217"/>
    </source>
</evidence>
<dbReference type="PANTHER" id="PTHR21581">
    <property type="entry name" value="D-ALANYL-D-ALANINE CARBOXYPEPTIDASE"/>
    <property type="match status" value="1"/>
</dbReference>
<evidence type="ECO:0000313" key="19">
    <source>
        <dbReference type="Proteomes" id="UP000656813"/>
    </source>
</evidence>
<comment type="similarity">
    <text evidence="3 15">Belongs to the peptidase S11 family.</text>
</comment>
<dbReference type="Pfam" id="PF07943">
    <property type="entry name" value="PBP5_C"/>
    <property type="match status" value="1"/>
</dbReference>
<evidence type="ECO:0000256" key="15">
    <source>
        <dbReference type="RuleBase" id="RU004016"/>
    </source>
</evidence>
<sequence length="391" mass="43454">MKAFVAIFLSAMVAFAGVPTASVFAKEKKDSQALVDNVKSAILLEKDTGKVLYSKNMDKELPPASMTKIMTLLLIFKALDNKTLSLDEKVQVSEHAASMGGSQIFLEAGEKMTVNDLLKAIAIGSANDASMAMAEHLAGSEKSFVKKMNKEAKALGLKHTHFSNPTGLPTDDHYSTAHDMAMMAKALLNYPEVLKYTSTYEDYLRENTDKKFWLVNTNKMLKTYQGIDGLKTGFTQEAKYCLTATAKRNGMRVIAVVMGAPTPKERNKEVASMLNYAFAHFQTKELVPKGKVMRQVQVNKSKEGTVPVVTQLPVVYLKEKGKQNEKIHKEIIVHKNLKAPMKAGTPVGYYIVSSKDEILSKTPLVVREDVHKAKWWHLFKRSIGKMTNGSW</sequence>
<feature type="domain" description="Peptidase S11 D-Ala-D-Ala carboxypeptidase A C-terminal" evidence="17">
    <location>
        <begin position="281"/>
        <end position="372"/>
    </location>
</feature>
<keyword evidence="11" id="KW-0961">Cell wall biogenesis/degradation</keyword>
<feature type="chain" id="PRO_5039510422" description="serine-type D-Ala-D-Ala carboxypeptidase" evidence="16">
    <location>
        <begin position="17"/>
        <end position="391"/>
    </location>
</feature>
<dbReference type="UniPathway" id="UPA00219"/>
<dbReference type="Proteomes" id="UP000656813">
    <property type="component" value="Unassembled WGS sequence"/>
</dbReference>
<dbReference type="InterPro" id="IPR012338">
    <property type="entry name" value="Beta-lactam/transpept-like"/>
</dbReference>
<comment type="pathway">
    <text evidence="2">Cell wall biogenesis; peptidoglycan biosynthesis.</text>
</comment>
<feature type="active site" evidence="13">
    <location>
        <position position="125"/>
    </location>
</feature>
<dbReference type="PRINTS" id="PR00725">
    <property type="entry name" value="DADACBPTASE1"/>
</dbReference>
<dbReference type="GO" id="GO:0008360">
    <property type="term" value="P:regulation of cell shape"/>
    <property type="evidence" value="ECO:0007669"/>
    <property type="project" value="UniProtKB-KW"/>
</dbReference>
<feature type="binding site" evidence="14">
    <location>
        <position position="231"/>
    </location>
    <ligand>
        <name>substrate</name>
    </ligand>
</feature>
<evidence type="ECO:0000256" key="7">
    <source>
        <dbReference type="ARBA" id="ARBA00022729"/>
    </source>
</evidence>